<protein>
    <submittedName>
        <fullName evidence="1">Uncharacterized protein</fullName>
    </submittedName>
</protein>
<evidence type="ECO:0000313" key="1">
    <source>
        <dbReference type="EMBL" id="VAX05763.1"/>
    </source>
</evidence>
<gene>
    <name evidence="1" type="ORF">MNBD_GAMMA19-522</name>
</gene>
<reference evidence="1" key="1">
    <citation type="submission" date="2018-06" db="EMBL/GenBank/DDBJ databases">
        <authorList>
            <person name="Zhirakovskaya E."/>
        </authorList>
    </citation>
    <scope>NUCLEOTIDE SEQUENCE</scope>
</reference>
<dbReference type="EMBL" id="UOFV01000550">
    <property type="protein sequence ID" value="VAX05763.1"/>
    <property type="molecule type" value="Genomic_DNA"/>
</dbReference>
<proteinExistence type="predicted"/>
<accession>A0A3B1B1H0</accession>
<sequence>MCRTEISEEGEIENKEKKARRPYISWARLLRRVFDIDMEKCPNCGGPVKVIAKIEEASAIKKILTHLGLSPHPPPKAPARYDPFAEADIYSTYL</sequence>
<name>A0A3B1B1H0_9ZZZZ</name>
<dbReference type="AlphaFoldDB" id="A0A3B1B1H0"/>
<organism evidence="1">
    <name type="scientific">hydrothermal vent metagenome</name>
    <dbReference type="NCBI Taxonomy" id="652676"/>
    <lineage>
        <taxon>unclassified sequences</taxon>
        <taxon>metagenomes</taxon>
        <taxon>ecological metagenomes</taxon>
    </lineage>
</organism>